<protein>
    <submittedName>
        <fullName evidence="16">Flagellar motor stator protein MotA</fullName>
    </submittedName>
</protein>
<feature type="transmembrane region" description="Helical" evidence="13">
    <location>
        <begin position="36"/>
        <end position="58"/>
    </location>
</feature>
<dbReference type="RefSeq" id="WP_016482113.1">
    <property type="nucleotide sequence ID" value="NC_021487.1"/>
</dbReference>
<dbReference type="KEGG" id="ccz:CCALI_00726"/>
<feature type="transmembrane region" description="Helical" evidence="13">
    <location>
        <begin position="203"/>
        <end position="223"/>
    </location>
</feature>
<keyword evidence="16" id="KW-0282">Flagellum</keyword>
<dbReference type="Pfam" id="PF01618">
    <property type="entry name" value="MotA_ExbB"/>
    <property type="match status" value="1"/>
</dbReference>
<evidence type="ECO:0000256" key="8">
    <source>
        <dbReference type="ARBA" id="ARBA00022779"/>
    </source>
</evidence>
<evidence type="ECO:0000256" key="1">
    <source>
        <dbReference type="ARBA" id="ARBA00004429"/>
    </source>
</evidence>
<dbReference type="Pfam" id="PF20560">
    <property type="entry name" value="MotA_N"/>
    <property type="match status" value="1"/>
</dbReference>
<proteinExistence type="inferred from homology"/>
<evidence type="ECO:0000256" key="11">
    <source>
        <dbReference type="ARBA" id="ARBA00023065"/>
    </source>
</evidence>
<keyword evidence="3" id="KW-0813">Transport</keyword>
<dbReference type="GO" id="GO:0071978">
    <property type="term" value="P:bacterial-type flagellum-dependent swarming motility"/>
    <property type="evidence" value="ECO:0007669"/>
    <property type="project" value="InterPro"/>
</dbReference>
<dbReference type="STRING" id="454171.CP488_00426"/>
<comment type="similarity">
    <text evidence="2">Belongs to the MotA family.</text>
</comment>
<dbReference type="NCBIfam" id="TIGR03818">
    <property type="entry name" value="MotA1"/>
    <property type="match status" value="1"/>
</dbReference>
<evidence type="ECO:0000256" key="7">
    <source>
        <dbReference type="ARBA" id="ARBA00022692"/>
    </source>
</evidence>
<dbReference type="OrthoDB" id="9782603at2"/>
<keyword evidence="7 13" id="KW-0812">Transmembrane</keyword>
<dbReference type="PANTHER" id="PTHR30433">
    <property type="entry name" value="CHEMOTAXIS PROTEIN MOTA"/>
    <property type="match status" value="1"/>
</dbReference>
<dbReference type="InterPro" id="IPR022522">
    <property type="entry name" value="Flagellar_motor_stator_MotA"/>
</dbReference>
<evidence type="ECO:0000256" key="10">
    <source>
        <dbReference type="ARBA" id="ARBA00022989"/>
    </source>
</evidence>
<dbReference type="PATRIC" id="fig|1303518.3.peg.732"/>
<evidence type="ECO:0000259" key="15">
    <source>
        <dbReference type="Pfam" id="PF20560"/>
    </source>
</evidence>
<evidence type="ECO:0000256" key="2">
    <source>
        <dbReference type="ARBA" id="ARBA00008038"/>
    </source>
</evidence>
<evidence type="ECO:0000256" key="3">
    <source>
        <dbReference type="ARBA" id="ARBA00022448"/>
    </source>
</evidence>
<dbReference type="GO" id="GO:0006935">
    <property type="term" value="P:chemotaxis"/>
    <property type="evidence" value="ECO:0007669"/>
    <property type="project" value="UniProtKB-KW"/>
</dbReference>
<keyword evidence="12 13" id="KW-0472">Membrane</keyword>
<evidence type="ECO:0000256" key="9">
    <source>
        <dbReference type="ARBA" id="ARBA00022781"/>
    </source>
</evidence>
<reference evidence="17" key="1">
    <citation type="submission" date="2013-03" db="EMBL/GenBank/DDBJ databases">
        <title>Genome sequence of Chthonomonas calidirosea, the first sequenced genome from the Armatimonadetes phylum (formally candidate division OP10).</title>
        <authorList>
            <person name="Lee K.C.Y."/>
            <person name="Morgan X.C."/>
            <person name="Dunfield P.F."/>
            <person name="Tamas I."/>
            <person name="Houghton K.M."/>
            <person name="Vyssotski M."/>
            <person name="Ryan J.L.J."/>
            <person name="Lagutin K."/>
            <person name="McDonald I.R."/>
            <person name="Stott M.B."/>
        </authorList>
    </citation>
    <scope>NUCLEOTIDE SEQUENCE [LARGE SCALE GENOMIC DNA]</scope>
    <source>
        <strain evidence="17">DSM 23976 / ICMP 18418 / T49</strain>
    </source>
</reference>
<keyword evidence="4" id="KW-1003">Cell membrane</keyword>
<keyword evidence="11" id="KW-0406">Ion transport</keyword>
<dbReference type="InParanoid" id="S0ET11"/>
<organism evidence="16 17">
    <name type="scientific">Chthonomonas calidirosea (strain DSM 23976 / ICMP 18418 / T49)</name>
    <dbReference type="NCBI Taxonomy" id="1303518"/>
    <lineage>
        <taxon>Bacteria</taxon>
        <taxon>Bacillati</taxon>
        <taxon>Armatimonadota</taxon>
        <taxon>Chthonomonadia</taxon>
        <taxon>Chthonomonadales</taxon>
        <taxon>Chthonomonadaceae</taxon>
        <taxon>Chthonomonas</taxon>
    </lineage>
</organism>
<comment type="subcellular location">
    <subcellularLocation>
        <location evidence="1">Cell inner membrane</location>
        <topology evidence="1">Multi-pass membrane protein</topology>
    </subcellularLocation>
</comment>
<dbReference type="PANTHER" id="PTHR30433:SF4">
    <property type="entry name" value="MOTILITY PROTEIN A"/>
    <property type="match status" value="1"/>
</dbReference>
<sequence length="292" mass="31491">MFVLVGIGLLFASILVGFIMDGGKIGALIQPNELVIIGGAALSSLLIANPFSMVMTILRSVLSLLKPSPFTRERYMELLKMLYDLFMMARKEGLVALDKHVEHPEESEFFAQYPNFMANHHALLFLADTMKVIVTGTVASHDLAEMMDIDLETAHEELVQPAHILAKLGDAMPGFGIVAAVLGVVVTMAAIGGPPEEIGHKVAAALVGTFMGILLAYGIFAPLSAALEARVRGESAYMACIKCALLSFARGDAPLTAVEFARRNIEPSLRPSFTEMEQYVKNLGGEEQRLAA</sequence>
<keyword evidence="8" id="KW-0283">Flagellar rotation</keyword>
<dbReference type="PROSITE" id="PS01307">
    <property type="entry name" value="MOTA"/>
    <property type="match status" value="1"/>
</dbReference>
<dbReference type="InterPro" id="IPR046786">
    <property type="entry name" value="MotA_N"/>
</dbReference>
<accession>S0ET11</accession>
<keyword evidence="17" id="KW-1185">Reference proteome</keyword>
<name>S0ET11_CHTCT</name>
<feature type="domain" description="MotA/TolQ/ExbB proton channel" evidence="14">
    <location>
        <begin position="135"/>
        <end position="238"/>
    </location>
</feature>
<evidence type="ECO:0000256" key="5">
    <source>
        <dbReference type="ARBA" id="ARBA00022500"/>
    </source>
</evidence>
<keyword evidence="16" id="KW-0969">Cilium</keyword>
<evidence type="ECO:0000313" key="17">
    <source>
        <dbReference type="Proteomes" id="UP000014227"/>
    </source>
</evidence>
<dbReference type="EMBL" id="HF951689">
    <property type="protein sequence ID" value="CCW34551.1"/>
    <property type="molecule type" value="Genomic_DNA"/>
</dbReference>
<dbReference type="eggNOG" id="COG1291">
    <property type="taxonomic scope" value="Bacteria"/>
</dbReference>
<dbReference type="GO" id="GO:1902600">
    <property type="term" value="P:proton transmembrane transport"/>
    <property type="evidence" value="ECO:0007669"/>
    <property type="project" value="UniProtKB-KW"/>
</dbReference>
<evidence type="ECO:0000256" key="4">
    <source>
        <dbReference type="ARBA" id="ARBA00022475"/>
    </source>
</evidence>
<feature type="domain" description="Motility protein A N-terminal" evidence="15">
    <location>
        <begin position="4"/>
        <end position="93"/>
    </location>
</feature>
<gene>
    <name evidence="16" type="ORF">CCALI_00726</name>
</gene>
<dbReference type="InterPro" id="IPR000540">
    <property type="entry name" value="Flag_MotA_CS"/>
</dbReference>
<keyword evidence="5" id="KW-0145">Chemotaxis</keyword>
<dbReference type="InterPro" id="IPR002898">
    <property type="entry name" value="MotA_ExbB_proton_chnl"/>
</dbReference>
<dbReference type="Proteomes" id="UP000014227">
    <property type="component" value="Chromosome I"/>
</dbReference>
<evidence type="ECO:0000256" key="13">
    <source>
        <dbReference type="SAM" id="Phobius"/>
    </source>
</evidence>
<keyword evidence="9" id="KW-0375">Hydrogen ion transport</keyword>
<dbReference type="InterPro" id="IPR047055">
    <property type="entry name" value="MotA-like"/>
</dbReference>
<keyword evidence="10 13" id="KW-1133">Transmembrane helix</keyword>
<feature type="transmembrane region" description="Helical" evidence="13">
    <location>
        <begin position="171"/>
        <end position="191"/>
    </location>
</feature>
<evidence type="ECO:0000256" key="12">
    <source>
        <dbReference type="ARBA" id="ARBA00023136"/>
    </source>
</evidence>
<dbReference type="HOGENOM" id="CLU_068213_0_0_0"/>
<evidence type="ECO:0000313" key="16">
    <source>
        <dbReference type="EMBL" id="CCW34551.1"/>
    </source>
</evidence>
<keyword evidence="16" id="KW-0966">Cell projection</keyword>
<evidence type="ECO:0000256" key="6">
    <source>
        <dbReference type="ARBA" id="ARBA00022519"/>
    </source>
</evidence>
<dbReference type="GO" id="GO:0005886">
    <property type="term" value="C:plasma membrane"/>
    <property type="evidence" value="ECO:0007669"/>
    <property type="project" value="UniProtKB-SubCell"/>
</dbReference>
<dbReference type="AlphaFoldDB" id="S0ET11"/>
<evidence type="ECO:0000259" key="14">
    <source>
        <dbReference type="Pfam" id="PF01618"/>
    </source>
</evidence>
<keyword evidence="6" id="KW-0997">Cell inner membrane</keyword>